<dbReference type="EMBL" id="CM046116">
    <property type="protein sequence ID" value="KAI8421856.1"/>
    <property type="molecule type" value="Genomic_DNA"/>
</dbReference>
<accession>A0ACC0JCL5</accession>
<comment type="caution">
    <text evidence="1">The sequence shown here is derived from an EMBL/GenBank/DDBJ whole genome shotgun (WGS) entry which is preliminary data.</text>
</comment>
<protein>
    <submittedName>
        <fullName evidence="1">Uncharacterized protein</fullName>
    </submittedName>
</protein>
<evidence type="ECO:0000313" key="1">
    <source>
        <dbReference type="EMBL" id="KAI8421856.1"/>
    </source>
</evidence>
<evidence type="ECO:0000313" key="2">
    <source>
        <dbReference type="Proteomes" id="UP001064048"/>
    </source>
</evidence>
<dbReference type="Proteomes" id="UP001064048">
    <property type="component" value="Chromosome 16"/>
</dbReference>
<keyword evidence="2" id="KW-1185">Reference proteome</keyword>
<reference evidence="1 2" key="1">
    <citation type="journal article" date="2022" name="Genome Biol. Evol.">
        <title>The Spruce Budworm Genome: Reconstructing the Evolutionary History of Antifreeze Proteins.</title>
        <authorList>
            <person name="Beliveau C."/>
            <person name="Gagne P."/>
            <person name="Picq S."/>
            <person name="Vernygora O."/>
            <person name="Keeling C.I."/>
            <person name="Pinkney K."/>
            <person name="Doucet D."/>
            <person name="Wen F."/>
            <person name="Johnston J.S."/>
            <person name="Maaroufi H."/>
            <person name="Boyle B."/>
            <person name="Laroche J."/>
            <person name="Dewar K."/>
            <person name="Juretic N."/>
            <person name="Blackburn G."/>
            <person name="Nisole A."/>
            <person name="Brunet B."/>
            <person name="Brandao M."/>
            <person name="Lumley L."/>
            <person name="Duan J."/>
            <person name="Quan G."/>
            <person name="Lucarotti C.J."/>
            <person name="Roe A.D."/>
            <person name="Sperling F.A.H."/>
            <person name="Levesque R.C."/>
            <person name="Cusson M."/>
        </authorList>
    </citation>
    <scope>NUCLEOTIDE SEQUENCE [LARGE SCALE GENOMIC DNA]</scope>
    <source>
        <strain evidence="1">Glfc:IPQL:Cfum</strain>
    </source>
</reference>
<proteinExistence type="predicted"/>
<organism evidence="1 2">
    <name type="scientific">Choristoneura fumiferana</name>
    <name type="common">Spruce budworm moth</name>
    <name type="synonym">Archips fumiferana</name>
    <dbReference type="NCBI Taxonomy" id="7141"/>
    <lineage>
        <taxon>Eukaryota</taxon>
        <taxon>Metazoa</taxon>
        <taxon>Ecdysozoa</taxon>
        <taxon>Arthropoda</taxon>
        <taxon>Hexapoda</taxon>
        <taxon>Insecta</taxon>
        <taxon>Pterygota</taxon>
        <taxon>Neoptera</taxon>
        <taxon>Endopterygota</taxon>
        <taxon>Lepidoptera</taxon>
        <taxon>Glossata</taxon>
        <taxon>Ditrysia</taxon>
        <taxon>Tortricoidea</taxon>
        <taxon>Tortricidae</taxon>
        <taxon>Tortricinae</taxon>
        <taxon>Choristoneura</taxon>
    </lineage>
</organism>
<name>A0ACC0JCL5_CHOFU</name>
<sequence length="1507" mass="171184">MAVGPKSSRVKPRIDDTNTMDNKNRVRLQHHQQDIVKDLDITYIIDELFMKKVITDENLEYISNLANRGERTRYLLDVIAQNGDNNAYQAFVDSLFKDYHWLWEKLNVEYNEPMFNSSFEDSLSRGDVPRLPEHYVQRTVLEQEVVSKLEQLTRHKILALHGMPGSGKTSVALGALRYNPDLINTTFNGAVFWLNFGNCKTQDDIVSQQNNYDWTWQELRDKLKSQFAENTLKESLLVLDEVNEKKHLEAFDIGCKILITTRDTDVVDKFQAQIIKIGNHFLEKESLELFASCLDVETNKLPRQAKKMHDICKGNPFSIAMLGAILAENKQRLIHDPSRWSYYVNKLQKKDFLFLPRNDNPIKVCINALDSTTLQLFKMLAVLPDNAKFSAKVIGRLWNKDVSEVETIMKQLRKKCLIIEDYIYDQKNYVYEIHDLIMDCLRTSVGDEEMKKLHADFLKRYHYDNINTTPVEIVDDGYIAFYIGYHIHNSKNANNKCSLFNKLYLDLKFLGNKVKLTGPADVILDLQKYEDFIVVDDLDKDLLYAMKAFLSTHGIDLYRYPYTDLVQSILQHESKGILYSKATAVAAENCAKNELYFEFLHEQNVEEVKHSTIDVKESIRCVCFLGDYVLVGTLSGSIKVFNISTNNLKKELAGNGSPIKWIGACPVNPPIVAALSFEGVIKMWYIDDVEQDETDRIAEEDSEESFNNNYPSSLAINPKTGPFINCRWANEAEILIAHTSKMVILYDPSGKPIQSFTDLVDRDRDILCCVPSNDDRYLIIATSNNKHYVEVVDTITKEKVLSFEESDTVLDILTVPGTNRIIILMHNEVLEHELELNGRSQNFNILCRSRSVIASELVKSDLSFLSIAVNKAGSLLFVSTDDSRVICIDLKTQSRIFDLENRRGDVISMSVSEVWYDFMPGSDVLLTGTGTVENSAKVWHLDPSYVSQNTQKNGKVRLTTRFDVSFVETQSPHTPSNTNGGAQSSTNTPKRIKSFVTHGEVEKKKPIVSTMSLDRHTMKPCLALNLKGICNVNNDGASQPLLAVVDDKHNIQIMRGRKLLTEIITKADDRISALKISPCNQYIIYGMTSGYVKKYTLRSKETKVILDVTSTVQYLNFVNPNLLIAAGKNRCLMAYRLTDDGTWRSEMLQKGNSHLGSQEILNDIQGIKKKNGQSDKLSNASSDSSLSSRERTFPVGDNRGCLSESTLVNCFWIPDRGLMTVEYNATVKLWDQTFLSKLPGVLNGRQVDIHVTCAAFKRNILVLCDDYNKKFHTFELKDGDQIVLQTIQEYKLNNKITSCDLTSDGTVLAMGLHSGEVVLWNVQGKRQLRLLKHHKAKVQWCAFSPLPDRLFRSSALNSPVSPQASDDNQPPLVLVTMATEIVWWNITYLMKTRPSKSIWRLDLANVVSPLLSPVQPRTDLPTAVQNMNLGSTTNFFFREGVPGAHDCWKELWKAKTYKEGSKRKEILACIKLSGMNAKKLCFDDKFSCFVTVDNPGHTHIMKVMSNT</sequence>
<gene>
    <name evidence="1" type="ORF">MSG28_009792</name>
</gene>